<sequence>MPVMSSSHLTATTLPDALLHDIEQAGYYPALVADVLKAAIGPHSVDAHLVQAETTIDTETVRRHITVLVMSGGRLVIAHADDHTPSLDAPTVVARNVATATTETVPLSAIRGVMLTHVVNSPEKYRPGSLGREVTVTIGWGTVSRVDMLPAACGDPDCAADHGYEGTITADDISIRVSADADGERNLQNALAFAAALSSATGH</sequence>
<keyword evidence="2" id="KW-1185">Reference proteome</keyword>
<evidence type="ECO:0008006" key="3">
    <source>
        <dbReference type="Google" id="ProtNLM"/>
    </source>
</evidence>
<accession>A0A3D9UZK6</accession>
<protein>
    <recommendedName>
        <fullName evidence="3">Phosphodiesterase</fullName>
    </recommendedName>
</protein>
<comment type="caution">
    <text evidence="1">The sequence shown here is derived from an EMBL/GenBank/DDBJ whole genome shotgun (WGS) entry which is preliminary data.</text>
</comment>
<organism evidence="1 2">
    <name type="scientific">Calidifontibacter indicus</name>
    <dbReference type="NCBI Taxonomy" id="419650"/>
    <lineage>
        <taxon>Bacteria</taxon>
        <taxon>Bacillati</taxon>
        <taxon>Actinomycetota</taxon>
        <taxon>Actinomycetes</taxon>
        <taxon>Micrococcales</taxon>
        <taxon>Dermacoccaceae</taxon>
        <taxon>Calidifontibacter</taxon>
    </lineage>
</organism>
<gene>
    <name evidence="1" type="ORF">DFJ65_2461</name>
</gene>
<dbReference type="AlphaFoldDB" id="A0A3D9UZK6"/>
<dbReference type="InterPro" id="IPR046040">
    <property type="entry name" value="DUF5998"/>
</dbReference>
<reference evidence="1 2" key="1">
    <citation type="submission" date="2018-08" db="EMBL/GenBank/DDBJ databases">
        <title>Sequencing the genomes of 1000 actinobacteria strains.</title>
        <authorList>
            <person name="Klenk H.-P."/>
        </authorList>
    </citation>
    <scope>NUCLEOTIDE SEQUENCE [LARGE SCALE GENOMIC DNA]</scope>
    <source>
        <strain evidence="1 2">DSM 22967</strain>
    </source>
</reference>
<proteinExistence type="predicted"/>
<evidence type="ECO:0000313" key="2">
    <source>
        <dbReference type="Proteomes" id="UP000256253"/>
    </source>
</evidence>
<dbReference type="Pfam" id="PF19461">
    <property type="entry name" value="DUF5998"/>
    <property type="match status" value="1"/>
</dbReference>
<dbReference type="EMBL" id="QTUA01000001">
    <property type="protein sequence ID" value="REF31394.1"/>
    <property type="molecule type" value="Genomic_DNA"/>
</dbReference>
<evidence type="ECO:0000313" key="1">
    <source>
        <dbReference type="EMBL" id="REF31394.1"/>
    </source>
</evidence>
<dbReference type="Proteomes" id="UP000256253">
    <property type="component" value="Unassembled WGS sequence"/>
</dbReference>
<name>A0A3D9UZK6_9MICO</name>